<dbReference type="SMART" id="SM00342">
    <property type="entry name" value="HTH_ARAC"/>
    <property type="match status" value="1"/>
</dbReference>
<dbReference type="GO" id="GO:0003700">
    <property type="term" value="F:DNA-binding transcription factor activity"/>
    <property type="evidence" value="ECO:0007669"/>
    <property type="project" value="InterPro"/>
</dbReference>
<dbReference type="InterPro" id="IPR004358">
    <property type="entry name" value="Sig_transdc_His_kin-like_C"/>
</dbReference>
<dbReference type="Pfam" id="PF00512">
    <property type="entry name" value="HisKA"/>
    <property type="match status" value="1"/>
</dbReference>
<keyword evidence="15" id="KW-0812">Transmembrane</keyword>
<keyword evidence="4" id="KW-0808">Transferase</keyword>
<dbReference type="PROSITE" id="PS50110">
    <property type="entry name" value="RESPONSE_REGULATORY"/>
    <property type="match status" value="1"/>
</dbReference>
<dbReference type="InterPro" id="IPR005467">
    <property type="entry name" value="His_kinase_dom"/>
</dbReference>
<name>L1NE16_9BACT</name>
<evidence type="ECO:0000256" key="13">
    <source>
        <dbReference type="PROSITE-ProRule" id="PRU00339"/>
    </source>
</evidence>
<dbReference type="InterPro" id="IPR011990">
    <property type="entry name" value="TPR-like_helical_dom_sf"/>
</dbReference>
<dbReference type="Gene3D" id="1.10.287.130">
    <property type="match status" value="1"/>
</dbReference>
<gene>
    <name evidence="19" type="ORF">HMPREF9151_01049</name>
</gene>
<dbReference type="PROSITE" id="PS00041">
    <property type="entry name" value="HTH_ARAC_FAMILY_1"/>
    <property type="match status" value="1"/>
</dbReference>
<dbReference type="PROSITE" id="PS01124">
    <property type="entry name" value="HTH_ARAC_FAMILY_2"/>
    <property type="match status" value="1"/>
</dbReference>
<dbReference type="SMART" id="SM00388">
    <property type="entry name" value="HisKA"/>
    <property type="match status" value="1"/>
</dbReference>
<feature type="transmembrane region" description="Helical" evidence="15">
    <location>
        <begin position="397"/>
        <end position="420"/>
    </location>
</feature>
<comment type="catalytic activity">
    <reaction evidence="1">
        <text>ATP + protein L-histidine = ADP + protein N-phospho-L-histidine.</text>
        <dbReference type="EC" id="2.7.13.3"/>
    </reaction>
</comment>
<dbReference type="EC" id="2.7.13.3" evidence="2"/>
<keyword evidence="5" id="KW-0547">Nucleotide-binding</keyword>
<evidence type="ECO:0000256" key="7">
    <source>
        <dbReference type="ARBA" id="ARBA00022840"/>
    </source>
</evidence>
<dbReference type="FunFam" id="3.30.565.10:FF:000037">
    <property type="entry name" value="Hybrid sensor histidine kinase/response regulator"/>
    <property type="match status" value="1"/>
</dbReference>
<dbReference type="InterPro" id="IPR009057">
    <property type="entry name" value="Homeodomain-like_sf"/>
</dbReference>
<dbReference type="Gene3D" id="1.25.40.10">
    <property type="entry name" value="Tetratricopeptide repeat domain"/>
    <property type="match status" value="2"/>
</dbReference>
<dbReference type="InterPro" id="IPR018062">
    <property type="entry name" value="HTH_AraC-typ_CS"/>
</dbReference>
<dbReference type="SMART" id="SM00028">
    <property type="entry name" value="TPR"/>
    <property type="match status" value="6"/>
</dbReference>
<dbReference type="PATRIC" id="fig|1127699.3.peg.970"/>
<feature type="repeat" description="TPR" evidence="13">
    <location>
        <begin position="244"/>
        <end position="277"/>
    </location>
</feature>
<feature type="coiled-coil region" evidence="14">
    <location>
        <begin position="368"/>
        <end position="395"/>
    </location>
</feature>
<dbReference type="InterPro" id="IPR019734">
    <property type="entry name" value="TPR_rpt"/>
</dbReference>
<evidence type="ECO:0000256" key="2">
    <source>
        <dbReference type="ARBA" id="ARBA00012438"/>
    </source>
</evidence>
<dbReference type="PROSITE" id="PS51257">
    <property type="entry name" value="PROKAR_LIPOPROTEIN"/>
    <property type="match status" value="1"/>
</dbReference>
<evidence type="ECO:0000256" key="11">
    <source>
        <dbReference type="ARBA" id="ARBA00023163"/>
    </source>
</evidence>
<dbReference type="Pfam" id="PF13176">
    <property type="entry name" value="TPR_7"/>
    <property type="match status" value="1"/>
</dbReference>
<accession>L1NE16</accession>
<dbReference type="PROSITE" id="PS50005">
    <property type="entry name" value="TPR"/>
    <property type="match status" value="1"/>
</dbReference>
<keyword evidence="15" id="KW-1133">Transmembrane helix</keyword>
<dbReference type="EMBL" id="AMEP01000069">
    <property type="protein sequence ID" value="EKY01437.1"/>
    <property type="molecule type" value="Genomic_DNA"/>
</dbReference>
<feature type="domain" description="Response regulatory" evidence="18">
    <location>
        <begin position="696"/>
        <end position="811"/>
    </location>
</feature>
<evidence type="ECO:0000256" key="3">
    <source>
        <dbReference type="ARBA" id="ARBA00022553"/>
    </source>
</evidence>
<keyword evidence="20" id="KW-1185">Reference proteome</keyword>
<dbReference type="PANTHER" id="PTHR43547:SF2">
    <property type="entry name" value="HYBRID SIGNAL TRANSDUCTION HISTIDINE KINASE C"/>
    <property type="match status" value="1"/>
</dbReference>
<evidence type="ECO:0000259" key="18">
    <source>
        <dbReference type="PROSITE" id="PS50110"/>
    </source>
</evidence>
<dbReference type="Gene3D" id="3.40.50.2300">
    <property type="match status" value="1"/>
</dbReference>
<dbReference type="AlphaFoldDB" id="L1NE16"/>
<evidence type="ECO:0000256" key="4">
    <source>
        <dbReference type="ARBA" id="ARBA00022679"/>
    </source>
</evidence>
<dbReference type="InterPro" id="IPR001789">
    <property type="entry name" value="Sig_transdc_resp-reg_receiver"/>
</dbReference>
<proteinExistence type="predicted"/>
<dbReference type="RefSeq" id="WP_009162263.1">
    <property type="nucleotide sequence ID" value="NZ_KB290987.1"/>
</dbReference>
<keyword evidence="6 19" id="KW-0418">Kinase</keyword>
<keyword evidence="10" id="KW-0238">DNA-binding</keyword>
<evidence type="ECO:0000313" key="19">
    <source>
        <dbReference type="EMBL" id="EKY01437.1"/>
    </source>
</evidence>
<evidence type="ECO:0000313" key="20">
    <source>
        <dbReference type="Proteomes" id="UP000010433"/>
    </source>
</evidence>
<evidence type="ECO:0000256" key="12">
    <source>
        <dbReference type="PROSITE-ProRule" id="PRU00169"/>
    </source>
</evidence>
<dbReference type="SMART" id="SM00448">
    <property type="entry name" value="REC"/>
    <property type="match status" value="1"/>
</dbReference>
<dbReference type="HOGENOM" id="CLU_013213_0_0_10"/>
<keyword evidence="14" id="KW-0175">Coiled coil</keyword>
<feature type="domain" description="HTH araC/xylS-type" evidence="16">
    <location>
        <begin position="844"/>
        <end position="944"/>
    </location>
</feature>
<dbReference type="SMART" id="SM00387">
    <property type="entry name" value="HATPase_c"/>
    <property type="match status" value="1"/>
</dbReference>
<dbReference type="SUPFAM" id="SSF52172">
    <property type="entry name" value="CheY-like"/>
    <property type="match status" value="1"/>
</dbReference>
<dbReference type="Pfam" id="PF13181">
    <property type="entry name" value="TPR_8"/>
    <property type="match status" value="1"/>
</dbReference>
<evidence type="ECO:0000256" key="6">
    <source>
        <dbReference type="ARBA" id="ARBA00022777"/>
    </source>
</evidence>
<dbReference type="SUPFAM" id="SSF55874">
    <property type="entry name" value="ATPase domain of HSP90 chaperone/DNA topoisomerase II/histidine kinase"/>
    <property type="match status" value="1"/>
</dbReference>
<evidence type="ECO:0000256" key="14">
    <source>
        <dbReference type="SAM" id="Coils"/>
    </source>
</evidence>
<evidence type="ECO:0000256" key="5">
    <source>
        <dbReference type="ARBA" id="ARBA00022741"/>
    </source>
</evidence>
<dbReference type="SUPFAM" id="SSF48452">
    <property type="entry name" value="TPR-like"/>
    <property type="match status" value="1"/>
</dbReference>
<dbReference type="GO" id="GO:0005524">
    <property type="term" value="F:ATP binding"/>
    <property type="evidence" value="ECO:0007669"/>
    <property type="project" value="UniProtKB-KW"/>
</dbReference>
<dbReference type="Gene3D" id="3.30.565.10">
    <property type="entry name" value="Histidine kinase-like ATPase, C-terminal domain"/>
    <property type="match status" value="1"/>
</dbReference>
<dbReference type="GO" id="GO:0000155">
    <property type="term" value="F:phosphorelay sensor kinase activity"/>
    <property type="evidence" value="ECO:0007669"/>
    <property type="project" value="InterPro"/>
</dbReference>
<evidence type="ECO:0000256" key="10">
    <source>
        <dbReference type="ARBA" id="ARBA00023125"/>
    </source>
</evidence>
<dbReference type="Gene3D" id="1.10.10.60">
    <property type="entry name" value="Homeodomain-like"/>
    <property type="match status" value="2"/>
</dbReference>
<dbReference type="STRING" id="1127699.HMPREF9151_01049"/>
<dbReference type="SUPFAM" id="SSF47384">
    <property type="entry name" value="Homodimeric domain of signal transducing histidine kinase"/>
    <property type="match status" value="1"/>
</dbReference>
<keyword evidence="8" id="KW-0902">Two-component regulatory system</keyword>
<dbReference type="Pfam" id="PF13374">
    <property type="entry name" value="TPR_10"/>
    <property type="match status" value="1"/>
</dbReference>
<evidence type="ECO:0000256" key="9">
    <source>
        <dbReference type="ARBA" id="ARBA00023015"/>
    </source>
</evidence>
<dbReference type="GO" id="GO:0043565">
    <property type="term" value="F:sequence-specific DNA binding"/>
    <property type="evidence" value="ECO:0007669"/>
    <property type="project" value="InterPro"/>
</dbReference>
<dbReference type="Pfam" id="PF00072">
    <property type="entry name" value="Response_reg"/>
    <property type="match status" value="1"/>
</dbReference>
<keyword evidence="15" id="KW-0472">Membrane</keyword>
<dbReference type="InterPro" id="IPR003594">
    <property type="entry name" value="HATPase_dom"/>
</dbReference>
<evidence type="ECO:0000256" key="1">
    <source>
        <dbReference type="ARBA" id="ARBA00000085"/>
    </source>
</evidence>
<evidence type="ECO:0000259" key="16">
    <source>
        <dbReference type="PROSITE" id="PS01124"/>
    </source>
</evidence>
<dbReference type="Pfam" id="PF12833">
    <property type="entry name" value="HTH_18"/>
    <property type="match status" value="1"/>
</dbReference>
<comment type="caution">
    <text evidence="19">The sequence shown here is derived from an EMBL/GenBank/DDBJ whole genome shotgun (WGS) entry which is preliminary data.</text>
</comment>
<evidence type="ECO:0000256" key="8">
    <source>
        <dbReference type="ARBA" id="ARBA00023012"/>
    </source>
</evidence>
<feature type="domain" description="Histidine kinase" evidence="17">
    <location>
        <begin position="444"/>
        <end position="658"/>
    </location>
</feature>
<keyword evidence="13" id="KW-0802">TPR repeat</keyword>
<reference evidence="19 20" key="1">
    <citation type="submission" date="2012-05" db="EMBL/GenBank/DDBJ databases">
        <authorList>
            <person name="Weinstock G."/>
            <person name="Sodergren E."/>
            <person name="Lobos E.A."/>
            <person name="Fulton L."/>
            <person name="Fulton R."/>
            <person name="Courtney L."/>
            <person name="Fronick C."/>
            <person name="O'Laughlin M."/>
            <person name="Godfrey J."/>
            <person name="Wilson R.M."/>
            <person name="Miner T."/>
            <person name="Farmer C."/>
            <person name="Delehaunty K."/>
            <person name="Cordes M."/>
            <person name="Minx P."/>
            <person name="Tomlinson C."/>
            <person name="Chen J."/>
            <person name="Wollam A."/>
            <person name="Pepin K.H."/>
            <person name="Bhonagiri V."/>
            <person name="Zhang X."/>
            <person name="Suruliraj S."/>
            <person name="Warren W."/>
            <person name="Mitreva M."/>
            <person name="Mardis E.R."/>
            <person name="Wilson R.K."/>
        </authorList>
    </citation>
    <scope>NUCLEOTIDE SEQUENCE [LARGE SCALE GENOMIC DNA]</scope>
    <source>
        <strain evidence="19 20">F0055</strain>
    </source>
</reference>
<dbReference type="PRINTS" id="PR00344">
    <property type="entry name" value="BCTRLSENSOR"/>
</dbReference>
<keyword evidence="7" id="KW-0067">ATP-binding</keyword>
<dbReference type="Proteomes" id="UP000010433">
    <property type="component" value="Unassembled WGS sequence"/>
</dbReference>
<evidence type="ECO:0000259" key="17">
    <source>
        <dbReference type="PROSITE" id="PS50109"/>
    </source>
</evidence>
<evidence type="ECO:0000256" key="15">
    <source>
        <dbReference type="SAM" id="Phobius"/>
    </source>
</evidence>
<keyword evidence="9" id="KW-0805">Transcription regulation</keyword>
<dbReference type="CDD" id="cd00075">
    <property type="entry name" value="HATPase"/>
    <property type="match status" value="1"/>
</dbReference>
<dbReference type="SUPFAM" id="SSF46689">
    <property type="entry name" value="Homeodomain-like"/>
    <property type="match status" value="1"/>
</dbReference>
<dbReference type="PROSITE" id="PS50109">
    <property type="entry name" value="HIS_KIN"/>
    <property type="match status" value="1"/>
</dbReference>
<dbReference type="InterPro" id="IPR018060">
    <property type="entry name" value="HTH_AraC"/>
</dbReference>
<dbReference type="Pfam" id="PF02518">
    <property type="entry name" value="HATPase_c"/>
    <property type="match status" value="1"/>
</dbReference>
<dbReference type="InterPro" id="IPR036890">
    <property type="entry name" value="HATPase_C_sf"/>
</dbReference>
<dbReference type="PANTHER" id="PTHR43547">
    <property type="entry name" value="TWO-COMPONENT HISTIDINE KINASE"/>
    <property type="match status" value="1"/>
</dbReference>
<dbReference type="InterPro" id="IPR011006">
    <property type="entry name" value="CheY-like_superfamily"/>
</dbReference>
<dbReference type="InterPro" id="IPR003661">
    <property type="entry name" value="HisK_dim/P_dom"/>
</dbReference>
<dbReference type="CDD" id="cd00082">
    <property type="entry name" value="HisKA"/>
    <property type="match status" value="1"/>
</dbReference>
<organism evidence="19 20">
    <name type="scientific">Hoylesella saccharolytica F0055</name>
    <dbReference type="NCBI Taxonomy" id="1127699"/>
    <lineage>
        <taxon>Bacteria</taxon>
        <taxon>Pseudomonadati</taxon>
        <taxon>Bacteroidota</taxon>
        <taxon>Bacteroidia</taxon>
        <taxon>Bacteroidales</taxon>
        <taxon>Prevotellaceae</taxon>
        <taxon>Hoylesella</taxon>
    </lineage>
</organism>
<sequence length="948" mass="107749">MFTQKPATFMCLFSRLFLYTFLVFFCLSTLLVSCEEERVTVSEEERKTLDSIIRAAPDIDSLTILKYQMKRNGNQLGYVIALREMGKRLRNESRFDEALKVHSEGLKLAEDIVDTLEMVQALNNIGTIYRRLGVLNTATDYHYRAWKMSEESTDTTFVGKKNRVVSLNGLGNVYMTLGNYERADSVLRMALEGEKALKSPIGQAINYANLGSIFIQQNNLDSAWVCYRHSMRLNQAAKNTLGISLCHTYFGLLYEKTRRYDKAIDEYNQAFELMKASKDEWHALGTLLSLAGIHIDMGDYAATFGYLRQAEETAKKIKSTEHLAQIYDLYYQVYKRQGNFQKALSCHEQAAMLQDSVVDIKKVNQIQNLSLNIERNRQMQEMDKAERKYESERNARIVGYIIFAVVVILLLALLGMSYYLSRVRAKNHRIQKRLNVMRETFFTNITHEFRTPLTVILGLSKSLQNENVSAKSAQEMGRTIERQGNSMLVLINQLLDISKIKSAIGTPDWRNGDIITYIDMLADSYREFARERNIELQFVADGVVNMDFVPDYINKVMNNLLSNAFKFTPEYGKVSITVKQQKDNVQLTVSDTGIGIDNENLEQIFEPFYQVQSNKHYIGTGVGLALVRQIILSMGGTITVNSTVGRGTTFHITIPLKHGDVNYAPVNKPENENIPMVPQETTQLCDSDSTNVDSTRVLIIEDNPDVAAYIGRQLADTYDLFYASDGKKGLEKAEKIIPDLIITDLMMPEIDGLEVCRQIRSNELVSHVPIIVITAKITEADRIKGLEAGADAYLCKPFNSDELKIRVKKLLEQRSMLRLKYAQSFDKGTEEGEGLSDEDIHFVSKVIDNVYLLMDSQDLDVNLLASRMCMSSRQLHRKINALTGETPAHYIMQIRMKRARQLLEERPEISIAEVATRCGFNDNSVFTRTFKKMCGVTPTQYAKQGSAL</sequence>
<dbReference type="InterPro" id="IPR036097">
    <property type="entry name" value="HisK_dim/P_sf"/>
</dbReference>
<keyword evidence="11" id="KW-0804">Transcription</keyword>
<protein>
    <recommendedName>
        <fullName evidence="2">histidine kinase</fullName>
        <ecNumber evidence="2">2.7.13.3</ecNumber>
    </recommendedName>
</protein>
<feature type="modified residue" description="4-aspartylphosphate" evidence="12">
    <location>
        <position position="744"/>
    </location>
</feature>
<keyword evidence="3 12" id="KW-0597">Phosphoprotein</keyword>